<keyword evidence="2" id="KW-1185">Reference proteome</keyword>
<organism evidence="1 2">
    <name type="scientific">Gossypium tomentosum</name>
    <name type="common">Hawaiian cotton</name>
    <name type="synonym">Gossypium sandvicense</name>
    <dbReference type="NCBI Taxonomy" id="34277"/>
    <lineage>
        <taxon>Eukaryota</taxon>
        <taxon>Viridiplantae</taxon>
        <taxon>Streptophyta</taxon>
        <taxon>Embryophyta</taxon>
        <taxon>Tracheophyta</taxon>
        <taxon>Spermatophyta</taxon>
        <taxon>Magnoliopsida</taxon>
        <taxon>eudicotyledons</taxon>
        <taxon>Gunneridae</taxon>
        <taxon>Pentapetalae</taxon>
        <taxon>rosids</taxon>
        <taxon>malvids</taxon>
        <taxon>Malvales</taxon>
        <taxon>Malvaceae</taxon>
        <taxon>Malvoideae</taxon>
        <taxon>Gossypium</taxon>
    </lineage>
</organism>
<sequence>MVCFCLPGTCSRCGGGASVGDMKTITSIYKRCYNYYDGKGKCHNKSCSVAKSSYIFGKNPSL</sequence>
<proteinExistence type="predicted"/>
<evidence type="ECO:0000313" key="2">
    <source>
        <dbReference type="Proteomes" id="UP000322667"/>
    </source>
</evidence>
<gene>
    <name evidence="1" type="ORF">ES332_A04G036200v1</name>
</gene>
<accession>A0A5D2QUK3</accession>
<evidence type="ECO:0000313" key="1">
    <source>
        <dbReference type="EMBL" id="TYI32116.1"/>
    </source>
</evidence>
<protein>
    <submittedName>
        <fullName evidence="1">Uncharacterized protein</fullName>
    </submittedName>
</protein>
<name>A0A5D2QUK3_GOSTO</name>
<dbReference type="EMBL" id="CM017613">
    <property type="protein sequence ID" value="TYI32116.1"/>
    <property type="molecule type" value="Genomic_DNA"/>
</dbReference>
<dbReference type="Proteomes" id="UP000322667">
    <property type="component" value="Chromosome A04"/>
</dbReference>
<reference evidence="1 2" key="1">
    <citation type="submission" date="2019-07" db="EMBL/GenBank/DDBJ databases">
        <title>WGS assembly of Gossypium tomentosum.</title>
        <authorList>
            <person name="Chen Z.J."/>
            <person name="Sreedasyam A."/>
            <person name="Ando A."/>
            <person name="Song Q."/>
            <person name="De L."/>
            <person name="Hulse-Kemp A."/>
            <person name="Ding M."/>
            <person name="Ye W."/>
            <person name="Kirkbride R."/>
            <person name="Jenkins J."/>
            <person name="Plott C."/>
            <person name="Lovell J."/>
            <person name="Lin Y.-M."/>
            <person name="Vaughn R."/>
            <person name="Liu B."/>
            <person name="Li W."/>
            <person name="Simpson S."/>
            <person name="Scheffler B."/>
            <person name="Saski C."/>
            <person name="Grover C."/>
            <person name="Hu G."/>
            <person name="Conover J."/>
            <person name="Carlson J."/>
            <person name="Shu S."/>
            <person name="Boston L."/>
            <person name="Williams M."/>
            <person name="Peterson D."/>
            <person name="Mcgee K."/>
            <person name="Jones D."/>
            <person name="Wendel J."/>
            <person name="Stelly D."/>
            <person name="Grimwood J."/>
            <person name="Schmutz J."/>
        </authorList>
    </citation>
    <scope>NUCLEOTIDE SEQUENCE [LARGE SCALE GENOMIC DNA]</scope>
    <source>
        <strain evidence="1">7179.01</strain>
    </source>
</reference>
<dbReference type="AlphaFoldDB" id="A0A5D2QUK3"/>